<keyword evidence="3" id="KW-1185">Reference proteome</keyword>
<name>A0A178Z4C6_9EURO</name>
<dbReference type="AlphaFoldDB" id="A0A178Z4C6"/>
<dbReference type="OrthoDB" id="4132597at2759"/>
<evidence type="ECO:0000313" key="2">
    <source>
        <dbReference type="EMBL" id="OAP54594.1"/>
    </source>
</evidence>
<protein>
    <submittedName>
        <fullName evidence="2">Uncharacterized protein</fullName>
    </submittedName>
</protein>
<dbReference type="EMBL" id="LVYI01000013">
    <property type="protein sequence ID" value="OAP54594.1"/>
    <property type="molecule type" value="Genomic_DNA"/>
</dbReference>
<evidence type="ECO:0000256" key="1">
    <source>
        <dbReference type="SAM" id="MobiDB-lite"/>
    </source>
</evidence>
<dbReference type="Proteomes" id="UP000078343">
    <property type="component" value="Unassembled WGS sequence"/>
</dbReference>
<evidence type="ECO:0000313" key="3">
    <source>
        <dbReference type="Proteomes" id="UP000078343"/>
    </source>
</evidence>
<reference evidence="2 3" key="1">
    <citation type="submission" date="2016-04" db="EMBL/GenBank/DDBJ databases">
        <title>Draft genome of Fonsecaea erecta CBS 125763.</title>
        <authorList>
            <person name="Weiss V.A."/>
            <person name="Vicente V.A."/>
            <person name="Raittz R.T."/>
            <person name="Moreno L.F."/>
            <person name="De Souza E.M."/>
            <person name="Pedrosa F.O."/>
            <person name="Steffens M.B."/>
            <person name="Faoro H."/>
            <person name="Tadra-Sfeir M.Z."/>
            <person name="Najafzadeh M.J."/>
            <person name="Felipe M.S."/>
            <person name="Teixeira M."/>
            <person name="Sun J."/>
            <person name="Xi L."/>
            <person name="Gomes R."/>
            <person name="De Azevedo C.M."/>
            <person name="Salgado C.G."/>
            <person name="Da Silva M.B."/>
            <person name="Nascimento M.F."/>
            <person name="Queiroz-Telles F."/>
            <person name="Attili D.S."/>
            <person name="Gorbushina A."/>
        </authorList>
    </citation>
    <scope>NUCLEOTIDE SEQUENCE [LARGE SCALE GENOMIC DNA]</scope>
    <source>
        <strain evidence="2 3">CBS 125763</strain>
    </source>
</reference>
<comment type="caution">
    <text evidence="2">The sequence shown here is derived from an EMBL/GenBank/DDBJ whole genome shotgun (WGS) entry which is preliminary data.</text>
</comment>
<sequence>MTVTQSASVPASGERTRSTTPITPATVSQISPIASWVPFHAVAYYPSSECPQLTFFVSVLHCLMVEANDDGLDEALQIHHSGKKRDHTTIWPFASVLSAVRDRFNRLSQLPGLQDLVNTLFRMDLHRLHHPATLMKVQSSRLSEEVEVSRFILVLFHRSEAADEKSEIWRKVSVCRKGERPSDSDLTTIAPGKIVAVRMSLDDDGVPALEVFSLYRLNKETEDSTEFYHSFQEFNERIWFQEAEASRPCGEMIDYACDHNWNDTWTDTWLATRGQLELN</sequence>
<gene>
    <name evidence="2" type="ORF">AYL99_11042</name>
</gene>
<organism evidence="2 3">
    <name type="scientific">Fonsecaea erecta</name>
    <dbReference type="NCBI Taxonomy" id="1367422"/>
    <lineage>
        <taxon>Eukaryota</taxon>
        <taxon>Fungi</taxon>
        <taxon>Dikarya</taxon>
        <taxon>Ascomycota</taxon>
        <taxon>Pezizomycotina</taxon>
        <taxon>Eurotiomycetes</taxon>
        <taxon>Chaetothyriomycetidae</taxon>
        <taxon>Chaetothyriales</taxon>
        <taxon>Herpotrichiellaceae</taxon>
        <taxon>Fonsecaea</taxon>
    </lineage>
</organism>
<dbReference type="GeneID" id="30015210"/>
<dbReference type="RefSeq" id="XP_018687961.1">
    <property type="nucleotide sequence ID" value="XM_018842548.1"/>
</dbReference>
<accession>A0A178Z4C6</accession>
<feature type="region of interest" description="Disordered" evidence="1">
    <location>
        <begin position="1"/>
        <end position="24"/>
    </location>
</feature>
<proteinExistence type="predicted"/>